<sequence>MAAELALLRVSDPKGKLTREIVVAECTTMHNLHRVLQFCFKPRQADSVIDCKPYTFTHVTSGKKVPKLKSTQLYRANQSKNTATLEVGDAYTYEADTGLKAGGKERYLVEVVAQDCGNGKYFVPRCILGNTDLNPINSKLMLRRFTKSGGMKPKNPPPCWHFKGTPREFCIKPRQADSVIDCKPYSFTHVASGKTGGKPKSTQLYRANQSKQHRPEPNNSKLLLRRFPKSGSMAPMEPPKLWCVKGTTREALMGGYLARMKRPLGAQ</sequence>
<dbReference type="Proteomes" id="UP001244341">
    <property type="component" value="Chromosome 10b"/>
</dbReference>
<keyword evidence="3" id="KW-1185">Reference proteome</keyword>
<feature type="compositionally biased region" description="Polar residues" evidence="1">
    <location>
        <begin position="200"/>
        <end position="210"/>
    </location>
</feature>
<gene>
    <name evidence="2" type="ORF">OEZ85_003761</name>
</gene>
<accession>A0ABY8UHK6</accession>
<proteinExistence type="predicted"/>
<name>A0ABY8UHK6_TETOB</name>
<evidence type="ECO:0000313" key="3">
    <source>
        <dbReference type="Proteomes" id="UP001244341"/>
    </source>
</evidence>
<protein>
    <submittedName>
        <fullName evidence="2">Uncharacterized protein</fullName>
    </submittedName>
</protein>
<evidence type="ECO:0000313" key="2">
    <source>
        <dbReference type="EMBL" id="WIA19113.1"/>
    </source>
</evidence>
<reference evidence="2 3" key="1">
    <citation type="submission" date="2023-05" db="EMBL/GenBank/DDBJ databases">
        <title>A 100% complete, gapless, phased diploid assembly of the Scenedesmus obliquus UTEX 3031 genome.</title>
        <authorList>
            <person name="Biondi T.C."/>
            <person name="Hanschen E.R."/>
            <person name="Kwon T."/>
            <person name="Eng W."/>
            <person name="Kruse C.P.S."/>
            <person name="Koehler S.I."/>
            <person name="Kunde Y."/>
            <person name="Gleasner C.D."/>
            <person name="You Mak K.T."/>
            <person name="Polle J."/>
            <person name="Hovde B.T."/>
            <person name="Starkenburg S.R."/>
        </authorList>
    </citation>
    <scope>NUCLEOTIDE SEQUENCE [LARGE SCALE GENOMIC DNA]</scope>
    <source>
        <strain evidence="2 3">DOE0152z</strain>
    </source>
</reference>
<evidence type="ECO:0000256" key="1">
    <source>
        <dbReference type="SAM" id="MobiDB-lite"/>
    </source>
</evidence>
<dbReference type="EMBL" id="CP126217">
    <property type="protein sequence ID" value="WIA19113.1"/>
    <property type="molecule type" value="Genomic_DNA"/>
</dbReference>
<feature type="region of interest" description="Disordered" evidence="1">
    <location>
        <begin position="192"/>
        <end position="219"/>
    </location>
</feature>
<organism evidence="2 3">
    <name type="scientific">Tetradesmus obliquus</name>
    <name type="common">Green alga</name>
    <name type="synonym">Acutodesmus obliquus</name>
    <dbReference type="NCBI Taxonomy" id="3088"/>
    <lineage>
        <taxon>Eukaryota</taxon>
        <taxon>Viridiplantae</taxon>
        <taxon>Chlorophyta</taxon>
        <taxon>core chlorophytes</taxon>
        <taxon>Chlorophyceae</taxon>
        <taxon>CS clade</taxon>
        <taxon>Sphaeropleales</taxon>
        <taxon>Scenedesmaceae</taxon>
        <taxon>Tetradesmus</taxon>
    </lineage>
</organism>